<reference evidence="1 2" key="1">
    <citation type="journal article" date="2002" name="Nature">
        <title>Genome sequence and comparative analysis of the model rodent malaria parasite Plasmodium yoelii yoelii.</title>
        <authorList>
            <person name="Carlton J.M."/>
            <person name="Angiuoli S.V."/>
            <person name="Suh B.B."/>
            <person name="Kooij T.W."/>
            <person name="Pertea M."/>
            <person name="Silva J.C."/>
            <person name="Ermolaeva M.D."/>
            <person name="Allen J.E."/>
            <person name="Selengut J.D."/>
            <person name="Koo H.L."/>
            <person name="Peterson J.D."/>
            <person name="Pop M."/>
            <person name="Kosack D.S."/>
            <person name="Shumway M.F."/>
            <person name="Bidwell S.L."/>
            <person name="Shallom S.J."/>
            <person name="van Aken S.E."/>
            <person name="Riedmuller S.B."/>
            <person name="Feldblyum T.V."/>
            <person name="Cho J.K."/>
            <person name="Quackenbush J."/>
            <person name="Sedegah M."/>
            <person name="Shoaibi A."/>
            <person name="Cummings L.M."/>
            <person name="Florens L."/>
            <person name="Yates J.R."/>
            <person name="Raine J.D."/>
            <person name="Sinden R.E."/>
            <person name="Harris M.A."/>
            <person name="Cunningham D.A."/>
            <person name="Preiser P.R."/>
            <person name="Bergman L.W."/>
            <person name="Vaidya A.B."/>
            <person name="van Lin L.H."/>
            <person name="Janse C.J."/>
            <person name="Waters A.P."/>
            <person name="Smith H.O."/>
            <person name="White O.R."/>
            <person name="Salzberg S.L."/>
            <person name="Venter J.C."/>
            <person name="Fraser C.M."/>
            <person name="Hoffman S.L."/>
            <person name="Gardner M.J."/>
            <person name="Carucci D.J."/>
        </authorList>
    </citation>
    <scope>NUCLEOTIDE SEQUENCE [LARGE SCALE GENOMIC DNA]</scope>
    <source>
        <strain evidence="1 2">17XNL</strain>
    </source>
</reference>
<proteinExistence type="predicted"/>
<dbReference type="AlphaFoldDB" id="Q7RNE5"/>
<comment type="caution">
    <text evidence="1">The sequence shown here is derived from an EMBL/GenBank/DDBJ whole genome shotgun (WGS) entry which is preliminary data.</text>
</comment>
<keyword evidence="2" id="KW-1185">Reference proteome</keyword>
<feature type="non-terminal residue" evidence="1">
    <location>
        <position position="1"/>
    </location>
</feature>
<dbReference type="EMBL" id="AABL01000511">
    <property type="protein sequence ID" value="EAA21268.1"/>
    <property type="molecule type" value="Genomic_DNA"/>
</dbReference>
<accession>Q7RNE5</accession>
<dbReference type="InParanoid" id="Q7RNE5"/>
<dbReference type="Proteomes" id="UP000008553">
    <property type="component" value="Unassembled WGS sequence"/>
</dbReference>
<protein>
    <submittedName>
        <fullName evidence="1">Uncharacterized protein</fullName>
    </submittedName>
</protein>
<organism evidence="1 2">
    <name type="scientific">Plasmodium yoelii yoelii</name>
    <dbReference type="NCBI Taxonomy" id="73239"/>
    <lineage>
        <taxon>Eukaryota</taxon>
        <taxon>Sar</taxon>
        <taxon>Alveolata</taxon>
        <taxon>Apicomplexa</taxon>
        <taxon>Aconoidasida</taxon>
        <taxon>Haemosporida</taxon>
        <taxon>Plasmodiidae</taxon>
        <taxon>Plasmodium</taxon>
        <taxon>Plasmodium (Vinckeia)</taxon>
    </lineage>
</organism>
<dbReference type="PaxDb" id="73239-Q7RNE5"/>
<sequence>FINLLYIYIVYFLSINKNVRRIAIFYRQCYIVESRSAIVPNESSYNAIIADNLA</sequence>
<gene>
    <name evidence="1" type="ORF">PY01874</name>
</gene>
<evidence type="ECO:0000313" key="2">
    <source>
        <dbReference type="Proteomes" id="UP000008553"/>
    </source>
</evidence>
<evidence type="ECO:0000313" key="1">
    <source>
        <dbReference type="EMBL" id="EAA21268.1"/>
    </source>
</evidence>
<name>Q7RNE5_PLAYO</name>